<dbReference type="InParanoid" id="A0A167NBB9"/>
<evidence type="ECO:0000313" key="2">
    <source>
        <dbReference type="Proteomes" id="UP000077315"/>
    </source>
</evidence>
<sequence length="146" mass="17064">MSTLFRLLDHGELHLQEWFSLLTVFPPRDSNSSMASFFPTPPRHLRHFLSSGIGDDPQLHNLSAKVIHAHIRPPLAQVPPLFPQVLPAHWRQFWESNLPLKMYTIWWQLMHNKVSSQQQLFNHNFTEVDDPPSVLCGVLEDNEHRF</sequence>
<keyword evidence="2" id="KW-1185">Reference proteome</keyword>
<evidence type="ECO:0000313" key="1">
    <source>
        <dbReference type="EMBL" id="OAD75580.1"/>
    </source>
</evidence>
<organism evidence="1 2">
    <name type="scientific">Phycomyces blakesleeanus (strain ATCC 8743b / DSM 1359 / FGSC 10004 / NBRC 33097 / NRRL 1555)</name>
    <dbReference type="NCBI Taxonomy" id="763407"/>
    <lineage>
        <taxon>Eukaryota</taxon>
        <taxon>Fungi</taxon>
        <taxon>Fungi incertae sedis</taxon>
        <taxon>Mucoromycota</taxon>
        <taxon>Mucoromycotina</taxon>
        <taxon>Mucoromycetes</taxon>
        <taxon>Mucorales</taxon>
        <taxon>Phycomycetaceae</taxon>
        <taxon>Phycomyces</taxon>
    </lineage>
</organism>
<dbReference type="Proteomes" id="UP000077315">
    <property type="component" value="Unassembled WGS sequence"/>
</dbReference>
<reference evidence="2" key="1">
    <citation type="submission" date="2015-06" db="EMBL/GenBank/DDBJ databases">
        <title>Expansion of signal transduction pathways in fungi by whole-genome duplication.</title>
        <authorList>
            <consortium name="DOE Joint Genome Institute"/>
            <person name="Corrochano L.M."/>
            <person name="Kuo A."/>
            <person name="Marcet-Houben M."/>
            <person name="Polaino S."/>
            <person name="Salamov A."/>
            <person name="Villalobos J.M."/>
            <person name="Alvarez M.I."/>
            <person name="Avalos J."/>
            <person name="Benito E.P."/>
            <person name="Benoit I."/>
            <person name="Burger G."/>
            <person name="Camino L.P."/>
            <person name="Canovas D."/>
            <person name="Cerda-Olmedo E."/>
            <person name="Cheng J.-F."/>
            <person name="Dominguez A."/>
            <person name="Elias M."/>
            <person name="Eslava A.P."/>
            <person name="Glaser F."/>
            <person name="Grimwood J."/>
            <person name="Gutierrez G."/>
            <person name="Heitman J."/>
            <person name="Henrissat B."/>
            <person name="Iturriaga E.A."/>
            <person name="Lang B.F."/>
            <person name="Lavin J.L."/>
            <person name="Lee S."/>
            <person name="Li W."/>
            <person name="Lindquist E."/>
            <person name="Lopez-Garcia S."/>
            <person name="Luque E.M."/>
            <person name="Marcos A.T."/>
            <person name="Martin J."/>
            <person name="McCluskey K."/>
            <person name="Medina H.R."/>
            <person name="Miralles-Duran A."/>
            <person name="Miyazaki A."/>
            <person name="Munoz-Torres E."/>
            <person name="Oguiza J.A."/>
            <person name="Ohm R."/>
            <person name="Olmedo M."/>
            <person name="Orejas M."/>
            <person name="Ortiz-Castellanos L."/>
            <person name="Pisabarro A.G."/>
            <person name="Rodriguez-Romero J."/>
            <person name="Ruiz-Herrera J."/>
            <person name="Ruiz-Vazquez R."/>
            <person name="Sanz C."/>
            <person name="Schackwitz W."/>
            <person name="Schmutz J."/>
            <person name="Shahriari M."/>
            <person name="Shelest E."/>
            <person name="Silva-Franco F."/>
            <person name="Soanes D."/>
            <person name="Syed K."/>
            <person name="Tagua V.G."/>
            <person name="Talbot N.J."/>
            <person name="Thon M."/>
            <person name="De vries R.P."/>
            <person name="Wiebenga A."/>
            <person name="Yadav J.S."/>
            <person name="Braun E.L."/>
            <person name="Baker S."/>
            <person name="Garre V."/>
            <person name="Horwitz B."/>
            <person name="Torres-Martinez S."/>
            <person name="Idnurm A."/>
            <person name="Herrera-Estrella A."/>
            <person name="Gabaldon T."/>
            <person name="Grigoriev I.V."/>
        </authorList>
    </citation>
    <scope>NUCLEOTIDE SEQUENCE [LARGE SCALE GENOMIC DNA]</scope>
    <source>
        <strain evidence="2">NRRL 1555(-)</strain>
    </source>
</reference>
<dbReference type="AlphaFoldDB" id="A0A167NBB9"/>
<gene>
    <name evidence="1" type="ORF">PHYBLDRAFT_143826</name>
</gene>
<dbReference type="RefSeq" id="XP_018293620.1">
    <property type="nucleotide sequence ID" value="XM_018431079.1"/>
</dbReference>
<dbReference type="EMBL" id="KV440977">
    <property type="protein sequence ID" value="OAD75580.1"/>
    <property type="molecule type" value="Genomic_DNA"/>
</dbReference>
<dbReference type="VEuPathDB" id="FungiDB:PHYBLDRAFT_143826"/>
<accession>A0A167NBB9</accession>
<proteinExistence type="predicted"/>
<protein>
    <submittedName>
        <fullName evidence="1">Uncharacterized protein</fullName>
    </submittedName>
</protein>
<name>A0A167NBB9_PHYB8</name>
<dbReference type="GeneID" id="28991985"/>